<comment type="caution">
    <text evidence="1">The sequence shown here is derived from an EMBL/GenBank/DDBJ whole genome shotgun (WGS) entry which is preliminary data.</text>
</comment>
<protein>
    <submittedName>
        <fullName evidence="1">Uncharacterized protein</fullName>
    </submittedName>
</protein>
<evidence type="ECO:0000313" key="1">
    <source>
        <dbReference type="EMBL" id="GAA4437307.1"/>
    </source>
</evidence>
<dbReference type="EMBL" id="BAABEY010000018">
    <property type="protein sequence ID" value="GAA4437307.1"/>
    <property type="molecule type" value="Genomic_DNA"/>
</dbReference>
<name>A0ABP8LXD8_9BACT</name>
<dbReference type="Proteomes" id="UP001501508">
    <property type="component" value="Unassembled WGS sequence"/>
</dbReference>
<reference evidence="2" key="1">
    <citation type="journal article" date="2019" name="Int. J. Syst. Evol. Microbiol.">
        <title>The Global Catalogue of Microorganisms (GCM) 10K type strain sequencing project: providing services to taxonomists for standard genome sequencing and annotation.</title>
        <authorList>
            <consortium name="The Broad Institute Genomics Platform"/>
            <consortium name="The Broad Institute Genome Sequencing Center for Infectious Disease"/>
            <person name="Wu L."/>
            <person name="Ma J."/>
        </authorList>
    </citation>
    <scope>NUCLEOTIDE SEQUENCE [LARGE SCALE GENOMIC DNA]</scope>
    <source>
        <strain evidence="2">JCM 31920</strain>
    </source>
</reference>
<keyword evidence="2" id="KW-1185">Reference proteome</keyword>
<sequence>MIAIHQLCRSLIVKSLASIEINLDHIAEGLRLFLDARRPDTLFDADQSAAQHNEARYQLVEGCYYDYAFSDAHFSFDDVGGQVVQPHSRNRHIGTLSPDISVGTLSLPVLEAGGGATGHMVMLEVQSVKSGYRDDYRDRLAFMSCCFT</sequence>
<organism evidence="1 2">
    <name type="scientific">Ravibacter arvi</name>
    <dbReference type="NCBI Taxonomy" id="2051041"/>
    <lineage>
        <taxon>Bacteria</taxon>
        <taxon>Pseudomonadati</taxon>
        <taxon>Bacteroidota</taxon>
        <taxon>Cytophagia</taxon>
        <taxon>Cytophagales</taxon>
        <taxon>Spirosomataceae</taxon>
        <taxon>Ravibacter</taxon>
    </lineage>
</organism>
<evidence type="ECO:0000313" key="2">
    <source>
        <dbReference type="Proteomes" id="UP001501508"/>
    </source>
</evidence>
<dbReference type="RefSeq" id="WP_345027889.1">
    <property type="nucleotide sequence ID" value="NZ_BAABEY010000018.1"/>
</dbReference>
<gene>
    <name evidence="1" type="ORF">GCM10023091_16310</name>
</gene>
<accession>A0ABP8LXD8</accession>
<proteinExistence type="predicted"/>